<feature type="domain" description="Molybdopterin cofactor biosynthesis C (MoaC)" evidence="8">
    <location>
        <begin position="21"/>
        <end position="155"/>
    </location>
</feature>
<evidence type="ECO:0000256" key="4">
    <source>
        <dbReference type="ARBA" id="ARBA00023150"/>
    </source>
</evidence>
<evidence type="ECO:0000313" key="10">
    <source>
        <dbReference type="Proteomes" id="UP000006764"/>
    </source>
</evidence>
<comment type="function">
    <text evidence="6 7">Catalyzes the conversion of (8S)-3',8-cyclo-7,8-dihydroguanosine 5'-triphosphate to cyclic pyranopterin monophosphate (cPMP).</text>
</comment>
<evidence type="ECO:0000256" key="3">
    <source>
        <dbReference type="ARBA" id="ARBA00012575"/>
    </source>
</evidence>
<evidence type="ECO:0000259" key="8">
    <source>
        <dbReference type="Pfam" id="PF01967"/>
    </source>
</evidence>
<protein>
    <recommendedName>
        <fullName evidence="3 7">Cyclic pyranopterin monophosphate synthase</fullName>
        <ecNumber evidence="3 7">4.6.1.17</ecNumber>
    </recommendedName>
    <alternativeName>
        <fullName evidence="7">Molybdenum cofactor biosynthesis protein C</fullName>
    </alternativeName>
</protein>
<dbReference type="InterPro" id="IPR023045">
    <property type="entry name" value="MoaC"/>
</dbReference>
<dbReference type="Pfam" id="PF01967">
    <property type="entry name" value="MoaC"/>
    <property type="match status" value="1"/>
</dbReference>
<dbReference type="GO" id="GO:0006777">
    <property type="term" value="P:Mo-molybdopterin cofactor biosynthetic process"/>
    <property type="evidence" value="ECO:0007669"/>
    <property type="project" value="UniProtKB-UniRule"/>
</dbReference>
<dbReference type="KEGG" id="apac:S7S_08910"/>
<evidence type="ECO:0000256" key="7">
    <source>
        <dbReference type="HAMAP-Rule" id="MF_01224"/>
    </source>
</evidence>
<comment type="similarity">
    <text evidence="7">Belongs to the MoaC family.</text>
</comment>
<feature type="binding site" evidence="7">
    <location>
        <begin position="81"/>
        <end position="83"/>
    </location>
    <ligand>
        <name>substrate</name>
    </ligand>
</feature>
<dbReference type="Gene3D" id="3.30.70.640">
    <property type="entry name" value="Molybdopterin cofactor biosynthesis C (MoaC) domain"/>
    <property type="match status" value="1"/>
</dbReference>
<dbReference type="NCBIfam" id="TIGR00581">
    <property type="entry name" value="moaC"/>
    <property type="match status" value="1"/>
</dbReference>
<dbReference type="InterPro" id="IPR002820">
    <property type="entry name" value="Mopterin_CF_biosynth-C_dom"/>
</dbReference>
<evidence type="ECO:0000256" key="6">
    <source>
        <dbReference type="ARBA" id="ARBA00055087"/>
    </source>
</evidence>
<dbReference type="AlphaFoldDB" id="A0A0B4XM34"/>
<evidence type="ECO:0000256" key="5">
    <source>
        <dbReference type="ARBA" id="ARBA00023239"/>
    </source>
</evidence>
<feature type="active site" evidence="7">
    <location>
        <position position="133"/>
    </location>
</feature>
<comment type="catalytic activity">
    <reaction evidence="1 7">
        <text>(8S)-3',8-cyclo-7,8-dihydroguanosine 5'-triphosphate = cyclic pyranopterin phosphate + diphosphate</text>
        <dbReference type="Rhea" id="RHEA:49580"/>
        <dbReference type="ChEBI" id="CHEBI:33019"/>
        <dbReference type="ChEBI" id="CHEBI:59648"/>
        <dbReference type="ChEBI" id="CHEBI:131766"/>
        <dbReference type="EC" id="4.6.1.17"/>
    </reaction>
</comment>
<evidence type="ECO:0000256" key="1">
    <source>
        <dbReference type="ARBA" id="ARBA00001637"/>
    </source>
</evidence>
<accession>A0A0B4XM34</accession>
<dbReference type="HOGENOM" id="CLU_074693_1_0_6"/>
<comment type="pathway">
    <text evidence="2 7">Cofactor biosynthesis; molybdopterin biosynthesis.</text>
</comment>
<comment type="subunit">
    <text evidence="7">Homohexamer; trimer of dimers.</text>
</comment>
<dbReference type="Proteomes" id="UP000006764">
    <property type="component" value="Chromosome"/>
</dbReference>
<dbReference type="FunFam" id="3.30.70.640:FF:000001">
    <property type="entry name" value="Cyclic pyranopterin monophosphate synthase"/>
    <property type="match status" value="1"/>
</dbReference>
<dbReference type="InterPro" id="IPR047594">
    <property type="entry name" value="MoaC_bact/euk"/>
</dbReference>
<feature type="binding site" evidence="7">
    <location>
        <begin position="118"/>
        <end position="119"/>
    </location>
    <ligand>
        <name>substrate</name>
    </ligand>
</feature>
<evidence type="ECO:0000256" key="2">
    <source>
        <dbReference type="ARBA" id="ARBA00005046"/>
    </source>
</evidence>
<keyword evidence="10" id="KW-1185">Reference proteome</keyword>
<dbReference type="UniPathway" id="UPA00344"/>
<dbReference type="InterPro" id="IPR036522">
    <property type="entry name" value="MoaC_sf"/>
</dbReference>
<dbReference type="NCBIfam" id="NF006870">
    <property type="entry name" value="PRK09364.1"/>
    <property type="match status" value="1"/>
</dbReference>
<name>A0A0B4XM34_9GAMM</name>
<dbReference type="EMBL" id="CP004387">
    <property type="protein sequence ID" value="AJD48196.1"/>
    <property type="molecule type" value="Genomic_DNA"/>
</dbReference>
<dbReference type="EC" id="4.6.1.17" evidence="3 7"/>
<sequence>MSDPADSPRLSHLDDQGRAAMVDVTDKPDTDRAAVALARVRMQPATLAMILAGGHPKGDVFAVARLAGIQAAKKTWDLIPLCHPLLLTSVKVTLSAPAEDCVEIEARCRVKGPTGVEMEALTAASVAALTLYDMCKAVDRGMVIEAVCLQEKAGGRSGHYRREEGEQGA</sequence>
<keyword evidence="5 7" id="KW-0456">Lyase</keyword>
<dbReference type="HAMAP" id="MF_01224_B">
    <property type="entry name" value="MoaC_B"/>
    <property type="match status" value="1"/>
</dbReference>
<gene>
    <name evidence="7" type="primary">moaC</name>
    <name evidence="9" type="ORF">S7S_08910</name>
</gene>
<keyword evidence="4 7" id="KW-0501">Molybdenum cofactor biosynthesis</keyword>
<proteinExistence type="inferred from homology"/>
<dbReference type="CDD" id="cd01420">
    <property type="entry name" value="MoaC_PE"/>
    <property type="match status" value="1"/>
</dbReference>
<dbReference type="STRING" id="391936.S7S_08910"/>
<dbReference type="PANTHER" id="PTHR22960">
    <property type="entry name" value="MOLYBDOPTERIN COFACTOR SYNTHESIS PROTEIN A"/>
    <property type="match status" value="1"/>
</dbReference>
<reference evidence="9 10" key="1">
    <citation type="journal article" date="2012" name="J. Bacteriol.">
        <title>Genome sequence of an alkane-degrading bacterium, Alcanivorax pacificus type strain W11-5, isolated from deep sea sediment.</title>
        <authorList>
            <person name="Lai Q."/>
            <person name="Shao Z."/>
        </authorList>
    </citation>
    <scope>NUCLEOTIDE SEQUENCE [LARGE SCALE GENOMIC DNA]</scope>
    <source>
        <strain evidence="9 10">W11-5</strain>
    </source>
</reference>
<dbReference type="InterPro" id="IPR050105">
    <property type="entry name" value="MoCo_biosynth_MoaA/MoaC"/>
</dbReference>
<dbReference type="SUPFAM" id="SSF55040">
    <property type="entry name" value="Molybdenum cofactor biosynthesis protein C, MoaC"/>
    <property type="match status" value="1"/>
</dbReference>
<organism evidence="9 10">
    <name type="scientific">Isoalcanivorax pacificus W11-5</name>
    <dbReference type="NCBI Taxonomy" id="391936"/>
    <lineage>
        <taxon>Bacteria</taxon>
        <taxon>Pseudomonadati</taxon>
        <taxon>Pseudomonadota</taxon>
        <taxon>Gammaproteobacteria</taxon>
        <taxon>Oceanospirillales</taxon>
        <taxon>Alcanivoracaceae</taxon>
        <taxon>Isoalcanivorax</taxon>
    </lineage>
</organism>
<dbReference type="PANTHER" id="PTHR22960:SF29">
    <property type="entry name" value="CYCLIC PYRANOPTERIN MONOPHOSPHATE SYNTHASE"/>
    <property type="match status" value="1"/>
</dbReference>
<dbReference type="GO" id="GO:0061799">
    <property type="term" value="F:cyclic pyranopterin monophosphate synthase activity"/>
    <property type="evidence" value="ECO:0007669"/>
    <property type="project" value="UniProtKB-UniRule"/>
</dbReference>
<evidence type="ECO:0000313" key="9">
    <source>
        <dbReference type="EMBL" id="AJD48196.1"/>
    </source>
</evidence>